<dbReference type="GO" id="GO:0006633">
    <property type="term" value="P:fatty acid biosynthetic process"/>
    <property type="evidence" value="ECO:0007669"/>
    <property type="project" value="UniProtKB-KW"/>
</dbReference>
<organism evidence="6 7">
    <name type="scientific">Ewingella americana (strain ATCC 33852 / DSM 4580 / CCUG 14506 / JCM 5911 / LMG 7869 / NCTC 12157 / CDC 1468-78)</name>
    <dbReference type="NCBI Taxonomy" id="910964"/>
    <lineage>
        <taxon>Bacteria</taxon>
        <taxon>Pseudomonadati</taxon>
        <taxon>Pseudomonadota</taxon>
        <taxon>Gammaproteobacteria</taxon>
        <taxon>Enterobacterales</taxon>
        <taxon>Yersiniaceae</taxon>
        <taxon>Ewingella</taxon>
    </lineage>
</organism>
<keyword evidence="2 6" id="KW-0378">Hydrolase</keyword>
<name>A0A085G7C1_EWIA3</name>
<keyword evidence="7" id="KW-1185">Reference proteome</keyword>
<keyword evidence="1" id="KW-0444">Lipid biosynthesis</keyword>
<reference evidence="6 7" key="1">
    <citation type="submission" date="2014-05" db="EMBL/GenBank/DDBJ databases">
        <title>ATOL: Assembling a taxonomically balanced genome-scale reconstruction of the evolutionary history of the Enterobacteriaceae.</title>
        <authorList>
            <person name="Plunkett G.III."/>
            <person name="Neeno-Eckwall E.C."/>
            <person name="Glasner J.D."/>
            <person name="Perna N.T."/>
        </authorList>
    </citation>
    <scope>NUCLEOTIDE SEQUENCE [LARGE SCALE GENOMIC DNA]</scope>
    <source>
        <strain evidence="6 7">ATCC 33852</strain>
    </source>
</reference>
<dbReference type="GO" id="GO:0008770">
    <property type="term" value="F:[acyl-carrier-protein] phosphodiesterase activity"/>
    <property type="evidence" value="ECO:0007669"/>
    <property type="project" value="UniProtKB-EC"/>
</dbReference>
<dbReference type="PANTHER" id="PTHR38764:SF1">
    <property type="entry name" value="ACYL CARRIER PROTEIN PHOSPHODIESTERASE"/>
    <property type="match status" value="1"/>
</dbReference>
<evidence type="ECO:0000256" key="4">
    <source>
        <dbReference type="ARBA" id="ARBA00023098"/>
    </source>
</evidence>
<evidence type="ECO:0000256" key="1">
    <source>
        <dbReference type="ARBA" id="ARBA00022516"/>
    </source>
</evidence>
<keyword evidence="4" id="KW-0443">Lipid metabolism</keyword>
<evidence type="ECO:0000313" key="7">
    <source>
        <dbReference type="Proteomes" id="UP000028640"/>
    </source>
</evidence>
<dbReference type="EMBL" id="JMPJ01000064">
    <property type="protein sequence ID" value="KFC79616.1"/>
    <property type="molecule type" value="Genomic_DNA"/>
</dbReference>
<dbReference type="EC" id="3.1.4.14" evidence="6"/>
<proteinExistence type="predicted"/>
<evidence type="ECO:0000313" key="6">
    <source>
        <dbReference type="EMBL" id="KFC79616.1"/>
    </source>
</evidence>
<dbReference type="STRING" id="910964.GEAM_2768"/>
<dbReference type="eggNOG" id="COG3124">
    <property type="taxonomic scope" value="Bacteria"/>
</dbReference>
<dbReference type="Pfam" id="PF04336">
    <property type="entry name" value="ACP_PD"/>
    <property type="match status" value="1"/>
</dbReference>
<dbReference type="InterPro" id="IPR007431">
    <property type="entry name" value="ACP_PD"/>
</dbReference>
<keyword evidence="5" id="KW-0275">Fatty acid biosynthesis</keyword>
<protein>
    <submittedName>
        <fullName evidence="6">Acyl carrier protein phosphodiesterase</fullName>
        <ecNumber evidence="6">3.1.4.14</ecNumber>
    </submittedName>
</protein>
<sequence>MRMNFLAHLHLASLANSSLLGNLLADFVRGNPDSLFSTEIVSGIRMHRRVDVMTDTLPEVKIARSYFRDDFRRVAPITLDMVWDHFLCRHWATLSPDIELEEFIEACRQEIEPQLDGMPERFINLNRYLWSDRWMQSYAALPNIGNALSNMAARRPKLSALAGSYHDLELNYDALEQLFWQFYPQMMLQARQQEI</sequence>
<accession>A0A085G7C1</accession>
<dbReference type="AlphaFoldDB" id="A0A085G7C1"/>
<evidence type="ECO:0000256" key="3">
    <source>
        <dbReference type="ARBA" id="ARBA00022832"/>
    </source>
</evidence>
<gene>
    <name evidence="6" type="ORF">GEAM_2768</name>
</gene>
<evidence type="ECO:0000256" key="5">
    <source>
        <dbReference type="ARBA" id="ARBA00023160"/>
    </source>
</evidence>
<keyword evidence="3" id="KW-0276">Fatty acid metabolism</keyword>
<dbReference type="PIRSF" id="PIRSF011489">
    <property type="entry name" value="DUF479"/>
    <property type="match status" value="1"/>
</dbReference>
<comment type="caution">
    <text evidence="6">The sequence shown here is derived from an EMBL/GenBank/DDBJ whole genome shotgun (WGS) entry which is preliminary data.</text>
</comment>
<dbReference type="Proteomes" id="UP000028640">
    <property type="component" value="Unassembled WGS sequence"/>
</dbReference>
<dbReference type="PANTHER" id="PTHR38764">
    <property type="entry name" value="ACYL CARRIER PROTEIN PHOSPHODIESTERASE"/>
    <property type="match status" value="1"/>
</dbReference>
<evidence type="ECO:0000256" key="2">
    <source>
        <dbReference type="ARBA" id="ARBA00022801"/>
    </source>
</evidence>